<accession>A0A090RVI7</accession>
<dbReference type="Proteomes" id="UP000029228">
    <property type="component" value="Unassembled WGS sequence"/>
</dbReference>
<evidence type="ECO:0000256" key="1">
    <source>
        <dbReference type="SAM" id="MobiDB-lite"/>
    </source>
</evidence>
<keyword evidence="3" id="KW-1185">Reference proteome</keyword>
<gene>
    <name evidence="2" type="ORF">JCM19235_1986</name>
</gene>
<protein>
    <submittedName>
        <fullName evidence="2">Uncharacterized protein</fullName>
    </submittedName>
</protein>
<feature type="region of interest" description="Disordered" evidence="1">
    <location>
        <begin position="162"/>
        <end position="195"/>
    </location>
</feature>
<reference evidence="2 3" key="2">
    <citation type="submission" date="2014-09" db="EMBL/GenBank/DDBJ databases">
        <authorList>
            <consortium name="NBRP consortium"/>
            <person name="Sawabe T."/>
            <person name="Meirelles P."/>
            <person name="Nakanishi M."/>
            <person name="Sayaka M."/>
            <person name="Hattori M."/>
            <person name="Ohkuma M."/>
        </authorList>
    </citation>
    <scope>NUCLEOTIDE SEQUENCE [LARGE SCALE GENOMIC DNA]</scope>
    <source>
        <strain evidence="3">JCM19235</strain>
    </source>
</reference>
<proteinExistence type="predicted"/>
<evidence type="ECO:0000313" key="3">
    <source>
        <dbReference type="Proteomes" id="UP000029228"/>
    </source>
</evidence>
<name>A0A090RVI7_9VIBR</name>
<evidence type="ECO:0000313" key="2">
    <source>
        <dbReference type="EMBL" id="GAL18563.1"/>
    </source>
</evidence>
<reference evidence="2 3" key="1">
    <citation type="submission" date="2014-09" db="EMBL/GenBank/DDBJ databases">
        <title>Vibrio maritimus JCM 19235. (C45) whole genome shotgun sequence.</title>
        <authorList>
            <person name="Sawabe T."/>
            <person name="Meirelles P."/>
            <person name="Nakanishi M."/>
            <person name="Sayaka M."/>
            <person name="Hattori M."/>
            <person name="Ohkuma M."/>
        </authorList>
    </citation>
    <scope>NUCLEOTIDE SEQUENCE [LARGE SCALE GENOMIC DNA]</scope>
    <source>
        <strain evidence="3">JCM19235</strain>
    </source>
</reference>
<sequence length="195" mass="22397">MLRKKKDSVHLLGIKAEHARKRKSNRNEIYRKAIRYFRVWAHRRIKTLEKEVEKVVETEVVVEKEIEKIVEVEIEVEKTVEVTKEVPVEIKVEVPVEVERIVEVSTEVPVYIEKIKKVPEPVFIKDPQVIIHERVVPVPENITAEELEKLLNAQPRLNADARDAEEAVVVGAQGEGTKEQSRSETNDKEPNSSAA</sequence>
<feature type="compositionally biased region" description="Basic and acidic residues" evidence="1">
    <location>
        <begin position="176"/>
        <end position="195"/>
    </location>
</feature>
<comment type="caution">
    <text evidence="2">The sequence shown here is derived from an EMBL/GenBank/DDBJ whole genome shotgun (WGS) entry which is preliminary data.</text>
</comment>
<dbReference type="EMBL" id="BBMR01000003">
    <property type="protein sequence ID" value="GAL18563.1"/>
    <property type="molecule type" value="Genomic_DNA"/>
</dbReference>
<dbReference type="STRING" id="990268.JCM19235_1986"/>
<dbReference type="AlphaFoldDB" id="A0A090RVI7"/>
<organism evidence="2 3">
    <name type="scientific">Vibrio maritimus</name>
    <dbReference type="NCBI Taxonomy" id="990268"/>
    <lineage>
        <taxon>Bacteria</taxon>
        <taxon>Pseudomonadati</taxon>
        <taxon>Pseudomonadota</taxon>
        <taxon>Gammaproteobacteria</taxon>
        <taxon>Vibrionales</taxon>
        <taxon>Vibrionaceae</taxon>
        <taxon>Vibrio</taxon>
    </lineage>
</organism>